<gene>
    <name evidence="1" type="ORF">F511_16031</name>
</gene>
<protein>
    <submittedName>
        <fullName evidence="1">Uncharacterized protein</fullName>
    </submittedName>
</protein>
<name>A0A2Z7BVE0_9LAMI</name>
<evidence type="ECO:0000313" key="1">
    <source>
        <dbReference type="EMBL" id="KZV38364.1"/>
    </source>
</evidence>
<sequence>MYAAICLWKFGAKSHTSPLLLHRKYPLEDLILYLVYRPDPIALKMRKLLNRDGSYNFVSALIISYTRSCLCGVTIKTRPLVLMSGRGLYLCQLVTPRGPEMQKAVNVVSKENKHCEFVYGSSELNLLHLPFFRNGKDPLEDFDYSDPRCNPFQQPNRL</sequence>
<organism evidence="1 2">
    <name type="scientific">Dorcoceras hygrometricum</name>
    <dbReference type="NCBI Taxonomy" id="472368"/>
    <lineage>
        <taxon>Eukaryota</taxon>
        <taxon>Viridiplantae</taxon>
        <taxon>Streptophyta</taxon>
        <taxon>Embryophyta</taxon>
        <taxon>Tracheophyta</taxon>
        <taxon>Spermatophyta</taxon>
        <taxon>Magnoliopsida</taxon>
        <taxon>eudicotyledons</taxon>
        <taxon>Gunneridae</taxon>
        <taxon>Pentapetalae</taxon>
        <taxon>asterids</taxon>
        <taxon>lamiids</taxon>
        <taxon>Lamiales</taxon>
        <taxon>Gesneriaceae</taxon>
        <taxon>Didymocarpoideae</taxon>
        <taxon>Trichosporeae</taxon>
        <taxon>Loxocarpinae</taxon>
        <taxon>Dorcoceras</taxon>
    </lineage>
</organism>
<reference evidence="1 2" key="1">
    <citation type="journal article" date="2015" name="Proc. Natl. Acad. Sci. U.S.A.">
        <title>The resurrection genome of Boea hygrometrica: A blueprint for survival of dehydration.</title>
        <authorList>
            <person name="Xiao L."/>
            <person name="Yang G."/>
            <person name="Zhang L."/>
            <person name="Yang X."/>
            <person name="Zhao S."/>
            <person name="Ji Z."/>
            <person name="Zhou Q."/>
            <person name="Hu M."/>
            <person name="Wang Y."/>
            <person name="Chen M."/>
            <person name="Xu Y."/>
            <person name="Jin H."/>
            <person name="Xiao X."/>
            <person name="Hu G."/>
            <person name="Bao F."/>
            <person name="Hu Y."/>
            <person name="Wan P."/>
            <person name="Li L."/>
            <person name="Deng X."/>
            <person name="Kuang T."/>
            <person name="Xiang C."/>
            <person name="Zhu J.K."/>
            <person name="Oliver M.J."/>
            <person name="He Y."/>
        </authorList>
    </citation>
    <scope>NUCLEOTIDE SEQUENCE [LARGE SCALE GENOMIC DNA]</scope>
    <source>
        <strain evidence="2">cv. XS01</strain>
    </source>
</reference>
<dbReference type="Proteomes" id="UP000250235">
    <property type="component" value="Unassembled WGS sequence"/>
</dbReference>
<accession>A0A2Z7BVE0</accession>
<evidence type="ECO:0000313" key="2">
    <source>
        <dbReference type="Proteomes" id="UP000250235"/>
    </source>
</evidence>
<proteinExistence type="predicted"/>
<keyword evidence="2" id="KW-1185">Reference proteome</keyword>
<dbReference type="AlphaFoldDB" id="A0A2Z7BVE0"/>
<dbReference type="EMBL" id="KV001968">
    <property type="protein sequence ID" value="KZV38364.1"/>
    <property type="molecule type" value="Genomic_DNA"/>
</dbReference>